<dbReference type="OrthoDB" id="7375466at2"/>
<feature type="compositionally biased region" description="Low complexity" evidence="7">
    <location>
        <begin position="421"/>
        <end position="430"/>
    </location>
</feature>
<evidence type="ECO:0000256" key="8">
    <source>
        <dbReference type="SAM" id="Phobius"/>
    </source>
</evidence>
<accession>A0A4P7UF73</accession>
<evidence type="ECO:0000256" key="4">
    <source>
        <dbReference type="ARBA" id="ARBA00022692"/>
    </source>
</evidence>
<dbReference type="NCBIfam" id="TIGR00711">
    <property type="entry name" value="efflux_EmrB"/>
    <property type="match status" value="1"/>
</dbReference>
<dbReference type="Proteomes" id="UP000297025">
    <property type="component" value="Chromosome"/>
</dbReference>
<evidence type="ECO:0000313" key="10">
    <source>
        <dbReference type="EMBL" id="QCC78574.1"/>
    </source>
</evidence>
<keyword evidence="3" id="KW-1003">Cell membrane</keyword>
<feature type="transmembrane region" description="Helical" evidence="8">
    <location>
        <begin position="27"/>
        <end position="45"/>
    </location>
</feature>
<evidence type="ECO:0000259" key="9">
    <source>
        <dbReference type="PROSITE" id="PS50850"/>
    </source>
</evidence>
<comment type="subcellular location">
    <subcellularLocation>
        <location evidence="1">Cell membrane</location>
        <topology evidence="1">Multi-pass membrane protein</topology>
    </subcellularLocation>
</comment>
<feature type="transmembrane region" description="Helical" evidence="8">
    <location>
        <begin position="145"/>
        <end position="165"/>
    </location>
</feature>
<keyword evidence="6 8" id="KW-0472">Membrane</keyword>
<evidence type="ECO:0000256" key="7">
    <source>
        <dbReference type="SAM" id="MobiDB-lite"/>
    </source>
</evidence>
<evidence type="ECO:0000256" key="5">
    <source>
        <dbReference type="ARBA" id="ARBA00022989"/>
    </source>
</evidence>
<dbReference type="PROSITE" id="PS50850">
    <property type="entry name" value="MFS"/>
    <property type="match status" value="1"/>
</dbReference>
<dbReference type="CDD" id="cd17321">
    <property type="entry name" value="MFS_MMR_MDR_like"/>
    <property type="match status" value="1"/>
</dbReference>
<dbReference type="Pfam" id="PF07690">
    <property type="entry name" value="MFS_1"/>
    <property type="match status" value="1"/>
</dbReference>
<keyword evidence="5 8" id="KW-1133">Transmembrane helix</keyword>
<dbReference type="GO" id="GO:0005886">
    <property type="term" value="C:plasma membrane"/>
    <property type="evidence" value="ECO:0007669"/>
    <property type="project" value="UniProtKB-SubCell"/>
</dbReference>
<feature type="transmembrane region" description="Helical" evidence="8">
    <location>
        <begin position="82"/>
        <end position="104"/>
    </location>
</feature>
<feature type="transmembrane region" description="Helical" evidence="8">
    <location>
        <begin position="339"/>
        <end position="360"/>
    </location>
</feature>
<evidence type="ECO:0000256" key="3">
    <source>
        <dbReference type="ARBA" id="ARBA00022475"/>
    </source>
</evidence>
<keyword evidence="2" id="KW-0813">Transport</keyword>
<gene>
    <name evidence="10" type="ORF">E2C04_02115</name>
</gene>
<dbReference type="EMBL" id="CP038462">
    <property type="protein sequence ID" value="QCC78574.1"/>
    <property type="molecule type" value="Genomic_DNA"/>
</dbReference>
<proteinExistence type="predicted"/>
<feature type="compositionally biased region" description="Low complexity" evidence="7">
    <location>
        <begin position="437"/>
        <end position="476"/>
    </location>
</feature>
<protein>
    <submittedName>
        <fullName evidence="10">DHA2 family efflux MFS transporter permease subunit</fullName>
    </submittedName>
</protein>
<evidence type="ECO:0000256" key="6">
    <source>
        <dbReference type="ARBA" id="ARBA00023136"/>
    </source>
</evidence>
<evidence type="ECO:0000313" key="11">
    <source>
        <dbReference type="Proteomes" id="UP000297025"/>
    </source>
</evidence>
<sequence length="476" mass="50907">MIMVDASILTVATPALISDLGAEVNEAIWVTSAYLLTYAVPLLITGRLGDRYGPKRIYLVGLVVFTASSLWCGLADDVTSLVAARAVQGLGAALMSPQTMAMITRIFPAAHRGQAMALWGATAGVATMVGPLLGGFLVGAWGWEWIFFINVPVGVVAFVAATRLLPDLTTHQHRFDWLGVLLFGSGMFGLVFGIQEGHQYDWGRIDGPVTVWRLIIGGVGLLALFVFWQSRNRAEPLLPLSLFRDRNFSVANLAIATVSFSFMTMGFPLMLYAQSVREWTPFQAGMLMTPLAVGSIVLARLVGGLTDREHPRTLTVFGFACAVVATAALALALDATTPVWVAVAAISLLGVGSAFLWGPLSATANRNLPMHQAGAGSGVYNSTRQVASTLGAAVAALVIEWRLEAYDLPTPNGEERRCGRPGRSTPRWPSTTPPRSPSRCGPCRWPSPWAWWPSSSSSARATSTSRAEVSRAAHGP</sequence>
<dbReference type="KEGG" id="ndp:E2C04_02115"/>
<dbReference type="InterPro" id="IPR036259">
    <property type="entry name" value="MFS_trans_sf"/>
</dbReference>
<dbReference type="AlphaFoldDB" id="A0A4P7UF73"/>
<dbReference type="GO" id="GO:0022857">
    <property type="term" value="F:transmembrane transporter activity"/>
    <property type="evidence" value="ECO:0007669"/>
    <property type="project" value="InterPro"/>
</dbReference>
<feature type="transmembrane region" description="Helical" evidence="8">
    <location>
        <begin position="177"/>
        <end position="195"/>
    </location>
</feature>
<reference evidence="10 11" key="1">
    <citation type="journal article" date="2008" name="Int. J. Syst. Evol. Microbiol.">
        <title>Nocardioides daphniae sp. nov., isolated from Daphnia cucullata (Crustacea: Cladocera).</title>
        <authorList>
            <person name="Toth E.M."/>
            <person name="Keki Z."/>
            <person name="Homonnay Z.G."/>
            <person name="Borsodi A.K."/>
            <person name="Marialigeti K."/>
            <person name="Schumann P."/>
        </authorList>
    </citation>
    <scope>NUCLEOTIDE SEQUENCE [LARGE SCALE GENOMIC DNA]</scope>
    <source>
        <strain evidence="10 11">JCM 16608</strain>
    </source>
</reference>
<dbReference type="PANTHER" id="PTHR42718">
    <property type="entry name" value="MAJOR FACILITATOR SUPERFAMILY MULTIDRUG TRANSPORTER MFSC"/>
    <property type="match status" value="1"/>
</dbReference>
<feature type="domain" description="Major facilitator superfamily (MFS) profile" evidence="9">
    <location>
        <begin position="1"/>
        <end position="476"/>
    </location>
</feature>
<dbReference type="PANTHER" id="PTHR42718:SF42">
    <property type="entry name" value="EXPORT PROTEIN"/>
    <property type="match status" value="1"/>
</dbReference>
<feature type="transmembrane region" description="Helical" evidence="8">
    <location>
        <begin position="314"/>
        <end position="333"/>
    </location>
</feature>
<dbReference type="InterPro" id="IPR020846">
    <property type="entry name" value="MFS_dom"/>
</dbReference>
<feature type="region of interest" description="Disordered" evidence="7">
    <location>
        <begin position="410"/>
        <end position="476"/>
    </location>
</feature>
<name>A0A4P7UF73_9ACTN</name>
<feature type="transmembrane region" description="Helical" evidence="8">
    <location>
        <begin position="116"/>
        <end position="139"/>
    </location>
</feature>
<keyword evidence="4 8" id="KW-0812">Transmembrane</keyword>
<feature type="transmembrane region" description="Helical" evidence="8">
    <location>
        <begin position="282"/>
        <end position="302"/>
    </location>
</feature>
<feature type="transmembrane region" description="Helical" evidence="8">
    <location>
        <begin position="57"/>
        <end position="76"/>
    </location>
</feature>
<feature type="transmembrane region" description="Helical" evidence="8">
    <location>
        <begin position="249"/>
        <end position="270"/>
    </location>
</feature>
<evidence type="ECO:0000256" key="1">
    <source>
        <dbReference type="ARBA" id="ARBA00004651"/>
    </source>
</evidence>
<dbReference type="Gene3D" id="1.20.1720.10">
    <property type="entry name" value="Multidrug resistance protein D"/>
    <property type="match status" value="1"/>
</dbReference>
<feature type="transmembrane region" description="Helical" evidence="8">
    <location>
        <begin position="210"/>
        <end position="228"/>
    </location>
</feature>
<dbReference type="InterPro" id="IPR004638">
    <property type="entry name" value="EmrB-like"/>
</dbReference>
<organism evidence="10 11">
    <name type="scientific">Nocardioides daphniae</name>
    <dbReference type="NCBI Taxonomy" id="402297"/>
    <lineage>
        <taxon>Bacteria</taxon>
        <taxon>Bacillati</taxon>
        <taxon>Actinomycetota</taxon>
        <taxon>Actinomycetes</taxon>
        <taxon>Propionibacteriales</taxon>
        <taxon>Nocardioidaceae</taxon>
        <taxon>Nocardioides</taxon>
    </lineage>
</organism>
<dbReference type="SUPFAM" id="SSF103473">
    <property type="entry name" value="MFS general substrate transporter"/>
    <property type="match status" value="1"/>
</dbReference>
<dbReference type="InterPro" id="IPR011701">
    <property type="entry name" value="MFS"/>
</dbReference>
<dbReference type="Gene3D" id="1.20.1250.20">
    <property type="entry name" value="MFS general substrate transporter like domains"/>
    <property type="match status" value="1"/>
</dbReference>
<evidence type="ECO:0000256" key="2">
    <source>
        <dbReference type="ARBA" id="ARBA00022448"/>
    </source>
</evidence>